<protein>
    <recommendedName>
        <fullName evidence="4">CHCH domain protein</fullName>
    </recommendedName>
</protein>
<organism evidence="2 3">
    <name type="scientific">Teladorsagia circumcincta</name>
    <name type="common">Brown stomach worm</name>
    <name type="synonym">Ostertagia circumcincta</name>
    <dbReference type="NCBI Taxonomy" id="45464"/>
    <lineage>
        <taxon>Eukaryota</taxon>
        <taxon>Metazoa</taxon>
        <taxon>Ecdysozoa</taxon>
        <taxon>Nematoda</taxon>
        <taxon>Chromadorea</taxon>
        <taxon>Rhabditida</taxon>
        <taxon>Rhabditina</taxon>
        <taxon>Rhabditomorpha</taxon>
        <taxon>Strongyloidea</taxon>
        <taxon>Trichostrongylidae</taxon>
        <taxon>Teladorsagia</taxon>
    </lineage>
</organism>
<dbReference type="EMBL" id="KZ345540">
    <property type="protein sequence ID" value="PIO73022.1"/>
    <property type="molecule type" value="Genomic_DNA"/>
</dbReference>
<evidence type="ECO:0008006" key="4">
    <source>
        <dbReference type="Google" id="ProtNLM"/>
    </source>
</evidence>
<keyword evidence="3" id="KW-1185">Reference proteome</keyword>
<evidence type="ECO:0000313" key="2">
    <source>
        <dbReference type="EMBL" id="PIO73022.1"/>
    </source>
</evidence>
<dbReference type="OrthoDB" id="7481291at2759"/>
<proteinExistence type="predicted"/>
<reference evidence="2 3" key="1">
    <citation type="submission" date="2015-09" db="EMBL/GenBank/DDBJ databases">
        <title>Draft genome of the parasitic nematode Teladorsagia circumcincta isolate WARC Sus (inbred).</title>
        <authorList>
            <person name="Mitreva M."/>
        </authorList>
    </citation>
    <scope>NUCLEOTIDE SEQUENCE [LARGE SCALE GENOMIC DNA]</scope>
    <source>
        <strain evidence="2 3">S</strain>
    </source>
</reference>
<dbReference type="Proteomes" id="UP000230423">
    <property type="component" value="Unassembled WGS sequence"/>
</dbReference>
<gene>
    <name evidence="2" type="ORF">TELCIR_05020</name>
</gene>
<sequence length="108" mass="12560">MKLAGKLAEMRGSKANMTDRPIQSDVSEDRTIETYRYDRTAECGAPNRKCGHLFRPLYICMSNDEKEDSSIKCPEEFVDWVACMQNLSEERRLQMRSHLIEPKEKVES</sequence>
<evidence type="ECO:0000256" key="1">
    <source>
        <dbReference type="SAM" id="MobiDB-lite"/>
    </source>
</evidence>
<dbReference type="Gene3D" id="1.10.287.2900">
    <property type="match status" value="1"/>
</dbReference>
<feature type="region of interest" description="Disordered" evidence="1">
    <location>
        <begin position="1"/>
        <end position="27"/>
    </location>
</feature>
<accession>A0A2G9UTE1</accession>
<evidence type="ECO:0000313" key="3">
    <source>
        <dbReference type="Proteomes" id="UP000230423"/>
    </source>
</evidence>
<dbReference type="AlphaFoldDB" id="A0A2G9UTE1"/>
<name>A0A2G9UTE1_TELCI</name>